<evidence type="ECO:0000313" key="4">
    <source>
        <dbReference type="EMBL" id="MEQ2274231.1"/>
    </source>
</evidence>
<proteinExistence type="predicted"/>
<comment type="caution">
    <text evidence="4">The sequence shown here is derived from an EMBL/GenBank/DDBJ whole genome shotgun (WGS) entry which is preliminary data.</text>
</comment>
<dbReference type="InterPro" id="IPR014745">
    <property type="entry name" value="MHC_II_a/b_N"/>
</dbReference>
<keyword evidence="5" id="KW-1185">Reference proteome</keyword>
<feature type="domain" description="MHC class II beta chain N-terminal" evidence="3">
    <location>
        <begin position="25"/>
        <end position="100"/>
    </location>
</feature>
<sequence>MSSSIFCCFLLFITAADGFEIYYVDRCEFTSTDLKDIEYIRSNYYNKLELFRFSSSLGKFVGYTDYGIKQAEYRNSQTSYIEGLKATKETVCLNNIEIDYQAALSKSGECLCGIIS</sequence>
<feature type="signal peptide" evidence="2">
    <location>
        <begin position="1"/>
        <end position="18"/>
    </location>
</feature>
<gene>
    <name evidence="4" type="ORF">XENORESO_016752</name>
</gene>
<dbReference type="InterPro" id="IPR000353">
    <property type="entry name" value="MHC_II_b_N"/>
</dbReference>
<evidence type="ECO:0000313" key="5">
    <source>
        <dbReference type="Proteomes" id="UP001444071"/>
    </source>
</evidence>
<dbReference type="SUPFAM" id="SSF54452">
    <property type="entry name" value="MHC antigen-recognition domain"/>
    <property type="match status" value="1"/>
</dbReference>
<keyword evidence="1" id="KW-0325">Glycoprotein</keyword>
<evidence type="ECO:0000256" key="1">
    <source>
        <dbReference type="ARBA" id="ARBA00023180"/>
    </source>
</evidence>
<dbReference type="InterPro" id="IPR011162">
    <property type="entry name" value="MHC_I/II-like_Ag-recog"/>
</dbReference>
<organism evidence="4 5">
    <name type="scientific">Xenotaenia resolanae</name>
    <dbReference type="NCBI Taxonomy" id="208358"/>
    <lineage>
        <taxon>Eukaryota</taxon>
        <taxon>Metazoa</taxon>
        <taxon>Chordata</taxon>
        <taxon>Craniata</taxon>
        <taxon>Vertebrata</taxon>
        <taxon>Euteleostomi</taxon>
        <taxon>Actinopterygii</taxon>
        <taxon>Neopterygii</taxon>
        <taxon>Teleostei</taxon>
        <taxon>Neoteleostei</taxon>
        <taxon>Acanthomorphata</taxon>
        <taxon>Ovalentaria</taxon>
        <taxon>Atherinomorphae</taxon>
        <taxon>Cyprinodontiformes</taxon>
        <taxon>Goodeidae</taxon>
        <taxon>Xenotaenia</taxon>
    </lineage>
</organism>
<accession>A0ABV0WY12</accession>
<evidence type="ECO:0000259" key="3">
    <source>
        <dbReference type="SMART" id="SM00921"/>
    </source>
</evidence>
<protein>
    <recommendedName>
        <fullName evidence="3">MHC class II beta chain N-terminal domain-containing protein</fullName>
    </recommendedName>
</protein>
<dbReference type="Proteomes" id="UP001444071">
    <property type="component" value="Unassembled WGS sequence"/>
</dbReference>
<dbReference type="Pfam" id="PF00969">
    <property type="entry name" value="MHC_II_beta"/>
    <property type="match status" value="1"/>
</dbReference>
<dbReference type="SMART" id="SM00921">
    <property type="entry name" value="MHC_II_beta"/>
    <property type="match status" value="1"/>
</dbReference>
<reference evidence="4 5" key="1">
    <citation type="submission" date="2021-06" db="EMBL/GenBank/DDBJ databases">
        <authorList>
            <person name="Palmer J.M."/>
        </authorList>
    </citation>
    <scope>NUCLEOTIDE SEQUENCE [LARGE SCALE GENOMIC DNA]</scope>
    <source>
        <strain evidence="4 5">XR_2019</strain>
        <tissue evidence="4">Muscle</tissue>
    </source>
</reference>
<keyword evidence="2" id="KW-0732">Signal</keyword>
<feature type="chain" id="PRO_5047418192" description="MHC class II beta chain N-terminal domain-containing protein" evidence="2">
    <location>
        <begin position="19"/>
        <end position="116"/>
    </location>
</feature>
<dbReference type="EMBL" id="JAHRIM010075646">
    <property type="protein sequence ID" value="MEQ2274231.1"/>
    <property type="molecule type" value="Genomic_DNA"/>
</dbReference>
<dbReference type="Gene3D" id="3.10.320.10">
    <property type="entry name" value="Class II Histocompatibility Antigen, M Beta Chain, Chain B, domain 1"/>
    <property type="match status" value="1"/>
</dbReference>
<name>A0ABV0WY12_9TELE</name>
<evidence type="ECO:0000256" key="2">
    <source>
        <dbReference type="SAM" id="SignalP"/>
    </source>
</evidence>